<feature type="signal peptide" evidence="1">
    <location>
        <begin position="1"/>
        <end position="20"/>
    </location>
</feature>
<accession>A0A368V828</accession>
<evidence type="ECO:0000259" key="2">
    <source>
        <dbReference type="Pfam" id="PF13511"/>
    </source>
</evidence>
<evidence type="ECO:0000313" key="5">
    <source>
        <dbReference type="Proteomes" id="UP000252795"/>
    </source>
</evidence>
<dbReference type="RefSeq" id="WP_113879258.1">
    <property type="nucleotide sequence ID" value="NZ_QNSA01000002.1"/>
</dbReference>
<keyword evidence="6" id="KW-1185">Reference proteome</keyword>
<keyword evidence="1" id="KW-0732">Signal</keyword>
<gene>
    <name evidence="4" type="ORF">DET51_102397</name>
    <name evidence="3" type="ORF">DET64_102397</name>
</gene>
<dbReference type="Proteomes" id="UP000253065">
    <property type="component" value="Unassembled WGS sequence"/>
</dbReference>
<feature type="domain" description="DUF4124" evidence="2">
    <location>
        <begin position="9"/>
        <end position="56"/>
    </location>
</feature>
<dbReference type="InterPro" id="IPR025392">
    <property type="entry name" value="DUF4124"/>
</dbReference>
<dbReference type="EMBL" id="QPJB01000002">
    <property type="protein sequence ID" value="RCW37248.1"/>
    <property type="molecule type" value="Genomic_DNA"/>
</dbReference>
<evidence type="ECO:0000313" key="4">
    <source>
        <dbReference type="EMBL" id="RCW37248.1"/>
    </source>
</evidence>
<protein>
    <submittedName>
        <fullName evidence="4">Uncharacterized protein DUF4124</fullName>
    </submittedName>
</protein>
<dbReference type="AlphaFoldDB" id="A0A368V828"/>
<evidence type="ECO:0000313" key="6">
    <source>
        <dbReference type="Proteomes" id="UP000253065"/>
    </source>
</evidence>
<dbReference type="Pfam" id="PF13511">
    <property type="entry name" value="DUF4124"/>
    <property type="match status" value="1"/>
</dbReference>
<dbReference type="Proteomes" id="UP000252795">
    <property type="component" value="Unassembled WGS sequence"/>
</dbReference>
<proteinExistence type="predicted"/>
<feature type="chain" id="PRO_5017017148" evidence="1">
    <location>
        <begin position="21"/>
        <end position="145"/>
    </location>
</feature>
<dbReference type="EMBL" id="QNSA01000002">
    <property type="protein sequence ID" value="RBP76375.1"/>
    <property type="molecule type" value="Genomic_DNA"/>
</dbReference>
<reference evidence="4 5" key="1">
    <citation type="submission" date="2018-07" db="EMBL/GenBank/DDBJ databases">
        <title>Freshwater and sediment microbial communities from various areas in North America, analyzing microbe dynamics in response to fracking.</title>
        <authorList>
            <person name="Lamendella R."/>
        </authorList>
    </citation>
    <scope>NUCLEOTIDE SEQUENCE [LARGE SCALE GENOMIC DNA]</scope>
    <source>
        <strain evidence="4 5">114E</strain>
        <strain evidence="3 6">114E_o</strain>
    </source>
</reference>
<name>A0A368V828_MARNT</name>
<organism evidence="4 5">
    <name type="scientific">Marinobacter nauticus</name>
    <name type="common">Marinobacter hydrocarbonoclasticus</name>
    <name type="synonym">Marinobacter aquaeolei</name>
    <dbReference type="NCBI Taxonomy" id="2743"/>
    <lineage>
        <taxon>Bacteria</taxon>
        <taxon>Pseudomonadati</taxon>
        <taxon>Pseudomonadota</taxon>
        <taxon>Gammaproteobacteria</taxon>
        <taxon>Pseudomonadales</taxon>
        <taxon>Marinobacteraceae</taxon>
        <taxon>Marinobacter</taxon>
    </lineage>
</organism>
<evidence type="ECO:0000256" key="1">
    <source>
        <dbReference type="SAM" id="SignalP"/>
    </source>
</evidence>
<sequence length="145" mass="16555">MPRRLALSLLFVTAASPATAEIYRWTDANGSIHFSDTPPRQLRHSSVSVKPPVTVPMGENIRQADRVRQSRAEVSRLLAPGSTDRYAQAREAKKQAQQCEKYREQLDRIQGQLRAGYSNDRGNGLRQKRRKLSQLYSRECMLDQN</sequence>
<comment type="caution">
    <text evidence="4">The sequence shown here is derived from an EMBL/GenBank/DDBJ whole genome shotgun (WGS) entry which is preliminary data.</text>
</comment>
<evidence type="ECO:0000313" key="3">
    <source>
        <dbReference type="EMBL" id="RBP76375.1"/>
    </source>
</evidence>